<proteinExistence type="predicted"/>
<accession>A0A066U427</accession>
<feature type="coiled-coil region" evidence="1">
    <location>
        <begin position="130"/>
        <end position="157"/>
    </location>
</feature>
<evidence type="ECO:0008006" key="6">
    <source>
        <dbReference type="Google" id="ProtNLM"/>
    </source>
</evidence>
<dbReference type="EMBL" id="JMQI01000058">
    <property type="protein sequence ID" value="KDN18983.1"/>
    <property type="molecule type" value="Genomic_DNA"/>
</dbReference>
<keyword evidence="5" id="KW-1185">Reference proteome</keyword>
<evidence type="ECO:0000256" key="2">
    <source>
        <dbReference type="SAM" id="MobiDB-lite"/>
    </source>
</evidence>
<keyword evidence="1" id="KW-0175">Coiled coil</keyword>
<dbReference type="AlphaFoldDB" id="A0A066U427"/>
<feature type="region of interest" description="Disordered" evidence="2">
    <location>
        <begin position="1"/>
        <end position="83"/>
    </location>
</feature>
<organism evidence="4 5">
    <name type="scientific">Amycolatopsis rifamycinica</name>
    <dbReference type="NCBI Taxonomy" id="287986"/>
    <lineage>
        <taxon>Bacteria</taxon>
        <taxon>Bacillati</taxon>
        <taxon>Actinomycetota</taxon>
        <taxon>Actinomycetes</taxon>
        <taxon>Pseudonocardiales</taxon>
        <taxon>Pseudonocardiaceae</taxon>
        <taxon>Amycolatopsis</taxon>
    </lineage>
</organism>
<dbReference type="RefSeq" id="WP_043785155.1">
    <property type="nucleotide sequence ID" value="NZ_JMQI01000058.1"/>
</dbReference>
<evidence type="ECO:0000256" key="1">
    <source>
        <dbReference type="SAM" id="Coils"/>
    </source>
</evidence>
<dbReference type="eggNOG" id="COG2919">
    <property type="taxonomic scope" value="Bacteria"/>
</dbReference>
<dbReference type="OrthoDB" id="4555900at2"/>
<feature type="transmembrane region" description="Helical" evidence="3">
    <location>
        <begin position="101"/>
        <end position="119"/>
    </location>
</feature>
<feature type="compositionally biased region" description="Basic and acidic residues" evidence="2">
    <location>
        <begin position="61"/>
        <end position="83"/>
    </location>
</feature>
<sequence>MTAPAKSSRRRAAPATGGRTEADRTSTDTVEPGRQPTQTPSRRGSRGRTSAAERAYARRAQRADLLKERDARPEPKVRPAETAEKPKFELKLLLPKSRASFVLMMMALLAAGVATTLWLTTQAIADSYRLEQLRTTNANLAEQKEQLQRDVAKAESPASLAPAAQQLGMVPGGDPARIVVGPDGKTSLVGEPKKAKADAPVVPAAPPAAPAAGTQSQQGAPIEGDQPAVPAEEQPPAQPGGGQ</sequence>
<evidence type="ECO:0000313" key="4">
    <source>
        <dbReference type="EMBL" id="KDN18983.1"/>
    </source>
</evidence>
<dbReference type="Proteomes" id="UP000027345">
    <property type="component" value="Unassembled WGS sequence"/>
</dbReference>
<feature type="compositionally biased region" description="Low complexity" evidence="2">
    <location>
        <begin position="226"/>
        <end position="235"/>
    </location>
</feature>
<gene>
    <name evidence="4" type="ORF">DV20_27640</name>
</gene>
<feature type="region of interest" description="Disordered" evidence="2">
    <location>
        <begin position="166"/>
        <end position="243"/>
    </location>
</feature>
<evidence type="ECO:0000313" key="5">
    <source>
        <dbReference type="Proteomes" id="UP000027345"/>
    </source>
</evidence>
<keyword evidence="3" id="KW-0812">Transmembrane</keyword>
<name>A0A066U427_9PSEU</name>
<keyword evidence="3" id="KW-1133">Transmembrane helix</keyword>
<reference evidence="4 5" key="1">
    <citation type="submission" date="2014-05" db="EMBL/GenBank/DDBJ databases">
        <title>Draft genome sequence of Amycolatopsis rifamycinica DSM 46095.</title>
        <authorList>
            <person name="Lal R."/>
            <person name="Saxena A."/>
            <person name="Kumari R."/>
            <person name="Mukherjee U."/>
            <person name="Singh P."/>
            <person name="Sangwan N."/>
            <person name="Mahato N.K."/>
        </authorList>
    </citation>
    <scope>NUCLEOTIDE SEQUENCE [LARGE SCALE GENOMIC DNA]</scope>
    <source>
        <strain evidence="4 5">DSM 46095</strain>
    </source>
</reference>
<protein>
    <recommendedName>
        <fullName evidence="6">Cell division protein FtsL</fullName>
    </recommendedName>
</protein>
<comment type="caution">
    <text evidence="4">The sequence shown here is derived from an EMBL/GenBank/DDBJ whole genome shotgun (WGS) entry which is preliminary data.</text>
</comment>
<evidence type="ECO:0000256" key="3">
    <source>
        <dbReference type="SAM" id="Phobius"/>
    </source>
</evidence>
<keyword evidence="3" id="KW-0472">Membrane</keyword>
<dbReference type="STRING" id="287986.DV20_27640"/>